<sequence>MNVPEYSIAPEIHHDIMTRIKSTEQEHNVKVLYAIESGSRAWGFASPNSDYDVRFIYAHPKGWYLSVMLEDQRDVIEYPIVDDIDINGWDLRKALKLLRVSNPAIGEWLQSPIVYINHNHFQTQVMALFKQYYKTERGLYHYFNMAKNNYRGYLKNEYVPRKKYLYVLRALCAARWIERFKSPPPSSLQPW</sequence>
<comment type="caution">
    <text evidence="1">The sequence shown here is derived from an EMBL/GenBank/DDBJ whole genome shotgun (WGS) entry which is preliminary data.</text>
</comment>
<organism evidence="1 2">
    <name type="scientific">Pseudoalteromonas obscura</name>
    <dbReference type="NCBI Taxonomy" id="3048491"/>
    <lineage>
        <taxon>Bacteria</taxon>
        <taxon>Pseudomonadati</taxon>
        <taxon>Pseudomonadota</taxon>
        <taxon>Gammaproteobacteria</taxon>
        <taxon>Alteromonadales</taxon>
        <taxon>Pseudoalteromonadaceae</taxon>
        <taxon>Pseudoalteromonas</taxon>
    </lineage>
</organism>
<accession>A0ABT7EP21</accession>
<dbReference type="PANTHER" id="PTHR34817">
    <property type="entry name" value="NUCLEOTIDYLTRANSFERASE"/>
    <property type="match status" value="1"/>
</dbReference>
<dbReference type="Proteomes" id="UP001231915">
    <property type="component" value="Unassembled WGS sequence"/>
</dbReference>
<protein>
    <submittedName>
        <fullName evidence="1">Nucleotidyltransferase domain-containing protein</fullName>
    </submittedName>
</protein>
<reference evidence="1 2" key="1">
    <citation type="submission" date="2023-05" db="EMBL/GenBank/DDBJ databases">
        <title>Pseudoalteromonas ardens sp. nov., Pseudoalteromonas obscura sp. nov., and Pseudoalteromonas umbrosa sp. nov., isolated from the coral Montipora capitata.</title>
        <authorList>
            <person name="Thomas E.M."/>
            <person name="Smith E.M."/>
            <person name="Papke E."/>
            <person name="Shlafstein M.D."/>
            <person name="Oline D.K."/>
            <person name="Videau P."/>
            <person name="Saw J.H."/>
            <person name="Strangman W.K."/>
            <person name="Ushijima B."/>
        </authorList>
    </citation>
    <scope>NUCLEOTIDE SEQUENCE [LARGE SCALE GENOMIC DNA]</scope>
    <source>
        <strain evidence="1 2">P94</strain>
    </source>
</reference>
<evidence type="ECO:0000313" key="1">
    <source>
        <dbReference type="EMBL" id="MDK2596735.1"/>
    </source>
</evidence>
<evidence type="ECO:0000313" key="2">
    <source>
        <dbReference type="Proteomes" id="UP001231915"/>
    </source>
</evidence>
<dbReference type="PANTHER" id="PTHR34817:SF2">
    <property type="entry name" value="NUCLEOTIDYLTRANSFERASE"/>
    <property type="match status" value="1"/>
</dbReference>
<gene>
    <name evidence="1" type="ORF">QNM18_16920</name>
</gene>
<name>A0ABT7EP21_9GAMM</name>
<dbReference type="Pfam" id="PF10127">
    <property type="entry name" value="RlaP"/>
    <property type="match status" value="1"/>
</dbReference>
<dbReference type="InterPro" id="IPR018775">
    <property type="entry name" value="RlaP"/>
</dbReference>
<proteinExistence type="predicted"/>
<dbReference type="EMBL" id="JASJUT010000007">
    <property type="protein sequence ID" value="MDK2596735.1"/>
    <property type="molecule type" value="Genomic_DNA"/>
</dbReference>
<keyword evidence="2" id="KW-1185">Reference proteome</keyword>